<evidence type="ECO:0000256" key="2">
    <source>
        <dbReference type="SAM" id="Phobius"/>
    </source>
</evidence>
<evidence type="ECO:0000313" key="3">
    <source>
        <dbReference type="EMBL" id="KAF2794300.1"/>
    </source>
</evidence>
<proteinExistence type="predicted"/>
<organism evidence="3 4">
    <name type="scientific">Melanomma pulvis-pyrius CBS 109.77</name>
    <dbReference type="NCBI Taxonomy" id="1314802"/>
    <lineage>
        <taxon>Eukaryota</taxon>
        <taxon>Fungi</taxon>
        <taxon>Dikarya</taxon>
        <taxon>Ascomycota</taxon>
        <taxon>Pezizomycotina</taxon>
        <taxon>Dothideomycetes</taxon>
        <taxon>Pleosporomycetidae</taxon>
        <taxon>Pleosporales</taxon>
        <taxon>Melanommataceae</taxon>
        <taxon>Melanomma</taxon>
    </lineage>
</organism>
<dbReference type="EMBL" id="MU001895">
    <property type="protein sequence ID" value="KAF2794300.1"/>
    <property type="molecule type" value="Genomic_DNA"/>
</dbReference>
<feature type="region of interest" description="Disordered" evidence="1">
    <location>
        <begin position="324"/>
        <end position="346"/>
    </location>
</feature>
<evidence type="ECO:0000256" key="1">
    <source>
        <dbReference type="SAM" id="MobiDB-lite"/>
    </source>
</evidence>
<keyword evidence="2" id="KW-0812">Transmembrane</keyword>
<feature type="region of interest" description="Disordered" evidence="1">
    <location>
        <begin position="196"/>
        <end position="282"/>
    </location>
</feature>
<feature type="compositionally biased region" description="Basic and acidic residues" evidence="1">
    <location>
        <begin position="202"/>
        <end position="217"/>
    </location>
</feature>
<sequence length="600" mass="64817">MSDTPLIKKMPFRKSQTPHQRSPLGLYTSDNMDMNTSTSSLPLPTALENRSVDIMSSNSVYGMDSGTLDTPGTMTSEEAGEADMRSLKRIKKRRSLRPSSPITPLPPNLSHSPAMSFYAPTIFHTQPQADGGVDALLISGNRRTLSSLSSPLMPPQTPSGFYKPTEATENRRRNPLSRKISTRSLQCDIWEGESSSHTEAVSFKDGKAGSLRKDSSELKSLPGSEKKRSVSRSFRRGIDMIMGKPRQGKLPSSSPIDYVAKSETRRQSMEARSSFGSSSIRSGTFAHSLQDSNLSSSTSMSDENLDFTLPDILESPAEVMPRAARRQNGKLGSYSAPTSKFRSRPRSQFVASPLFGEVPTRIQSEDRMMNSDSSSPLSIMQSEKVFASCPGSLSTNDSAEVNKRTGEQDSSMETSKMGLMAPKKVVSHDHEPASNDLTLMAPMVVFSQEPILPSANLSCMETKSIYIQSPVSAPSNLSLMHPTTTFSQTPIAADNPLFVFSIAIILTLGLATTQALIFAFNNAGDEVSSALVEKMLEGYLAGAVLGIFLHVCYRGPASIPRDLVFLVARVVGVLVWLVKAIVCGALDGFRAGTGNGGNSA</sequence>
<reference evidence="3" key="1">
    <citation type="journal article" date="2020" name="Stud. Mycol.">
        <title>101 Dothideomycetes genomes: a test case for predicting lifestyles and emergence of pathogens.</title>
        <authorList>
            <person name="Haridas S."/>
            <person name="Albert R."/>
            <person name="Binder M."/>
            <person name="Bloem J."/>
            <person name="Labutti K."/>
            <person name="Salamov A."/>
            <person name="Andreopoulos B."/>
            <person name="Baker S."/>
            <person name="Barry K."/>
            <person name="Bills G."/>
            <person name="Bluhm B."/>
            <person name="Cannon C."/>
            <person name="Castanera R."/>
            <person name="Culley D."/>
            <person name="Daum C."/>
            <person name="Ezra D."/>
            <person name="Gonzalez J."/>
            <person name="Henrissat B."/>
            <person name="Kuo A."/>
            <person name="Liang C."/>
            <person name="Lipzen A."/>
            <person name="Lutzoni F."/>
            <person name="Magnuson J."/>
            <person name="Mondo S."/>
            <person name="Nolan M."/>
            <person name="Ohm R."/>
            <person name="Pangilinan J."/>
            <person name="Park H.-J."/>
            <person name="Ramirez L."/>
            <person name="Alfaro M."/>
            <person name="Sun H."/>
            <person name="Tritt A."/>
            <person name="Yoshinaga Y."/>
            <person name="Zwiers L.-H."/>
            <person name="Turgeon B."/>
            <person name="Goodwin S."/>
            <person name="Spatafora J."/>
            <person name="Crous P."/>
            <person name="Grigoriev I."/>
        </authorList>
    </citation>
    <scope>NUCLEOTIDE SEQUENCE</scope>
    <source>
        <strain evidence="3">CBS 109.77</strain>
    </source>
</reference>
<keyword evidence="2" id="KW-1133">Transmembrane helix</keyword>
<name>A0A6A6XCJ1_9PLEO</name>
<keyword evidence="4" id="KW-1185">Reference proteome</keyword>
<dbReference type="Proteomes" id="UP000799757">
    <property type="component" value="Unassembled WGS sequence"/>
</dbReference>
<feature type="region of interest" description="Disordered" evidence="1">
    <location>
        <begin position="62"/>
        <end position="83"/>
    </location>
</feature>
<gene>
    <name evidence="3" type="ORF">K505DRAFT_337027</name>
</gene>
<feature type="compositionally biased region" description="Basic and acidic residues" evidence="1">
    <location>
        <begin position="260"/>
        <end position="269"/>
    </location>
</feature>
<feature type="region of interest" description="Disordered" evidence="1">
    <location>
        <begin position="389"/>
        <end position="415"/>
    </location>
</feature>
<protein>
    <submittedName>
        <fullName evidence="3">Uncharacterized protein</fullName>
    </submittedName>
</protein>
<feature type="compositionally biased region" description="Polar residues" evidence="1">
    <location>
        <begin position="67"/>
        <end position="76"/>
    </location>
</feature>
<feature type="region of interest" description="Disordered" evidence="1">
    <location>
        <begin position="1"/>
        <end position="36"/>
    </location>
</feature>
<feature type="transmembrane region" description="Helical" evidence="2">
    <location>
        <begin position="539"/>
        <end position="557"/>
    </location>
</feature>
<feature type="transmembrane region" description="Helical" evidence="2">
    <location>
        <begin position="497"/>
        <end position="518"/>
    </location>
</feature>
<feature type="compositionally biased region" description="Low complexity" evidence="1">
    <location>
        <begin position="272"/>
        <end position="282"/>
    </location>
</feature>
<dbReference type="AlphaFoldDB" id="A0A6A6XCJ1"/>
<evidence type="ECO:0000313" key="4">
    <source>
        <dbReference type="Proteomes" id="UP000799757"/>
    </source>
</evidence>
<feature type="transmembrane region" description="Helical" evidence="2">
    <location>
        <begin position="563"/>
        <end position="582"/>
    </location>
</feature>
<accession>A0A6A6XCJ1</accession>
<feature type="region of interest" description="Disordered" evidence="1">
    <location>
        <begin position="147"/>
        <end position="180"/>
    </location>
</feature>
<keyword evidence="2" id="KW-0472">Membrane</keyword>